<reference evidence="1 2" key="1">
    <citation type="submission" date="2016-07" db="EMBL/GenBank/DDBJ databases">
        <title>Draft genome sequence of Prauserella muralis DSM 45305, isolated from a mould-covered wall in an indoor environment.</title>
        <authorList>
            <person name="Ruckert C."/>
            <person name="Albersmeier A."/>
            <person name="Jiang C.-L."/>
            <person name="Jiang Y."/>
            <person name="Kalinowski J."/>
            <person name="Schneider O."/>
            <person name="Winkler A."/>
            <person name="Zotchev S.B."/>
        </authorList>
    </citation>
    <scope>NUCLEOTIDE SEQUENCE [LARGE SCALE GENOMIC DNA]</scope>
    <source>
        <strain evidence="1 2">DSM 45305</strain>
    </source>
</reference>
<proteinExistence type="predicted"/>
<dbReference type="OrthoDB" id="166777at2"/>
<evidence type="ECO:0000313" key="1">
    <source>
        <dbReference type="EMBL" id="PXY28269.1"/>
    </source>
</evidence>
<accession>A0A2V4BF96</accession>
<dbReference type="Proteomes" id="UP000249915">
    <property type="component" value="Unassembled WGS sequence"/>
</dbReference>
<dbReference type="RefSeq" id="WP_112282282.1">
    <property type="nucleotide sequence ID" value="NZ_MASW01000002.1"/>
</dbReference>
<gene>
    <name evidence="1" type="ORF">BAY60_18325</name>
</gene>
<name>A0A2V4BF96_9PSEU</name>
<protein>
    <submittedName>
        <fullName evidence="1">Uncharacterized protein</fullName>
    </submittedName>
</protein>
<comment type="caution">
    <text evidence="1">The sequence shown here is derived from an EMBL/GenBank/DDBJ whole genome shotgun (WGS) entry which is preliminary data.</text>
</comment>
<organism evidence="1 2">
    <name type="scientific">Prauserella muralis</name>
    <dbReference type="NCBI Taxonomy" id="588067"/>
    <lineage>
        <taxon>Bacteria</taxon>
        <taxon>Bacillati</taxon>
        <taxon>Actinomycetota</taxon>
        <taxon>Actinomycetes</taxon>
        <taxon>Pseudonocardiales</taxon>
        <taxon>Pseudonocardiaceae</taxon>
        <taxon>Prauserella</taxon>
    </lineage>
</organism>
<evidence type="ECO:0000313" key="2">
    <source>
        <dbReference type="Proteomes" id="UP000249915"/>
    </source>
</evidence>
<dbReference type="EMBL" id="MASW01000002">
    <property type="protein sequence ID" value="PXY28269.1"/>
    <property type="molecule type" value="Genomic_DNA"/>
</dbReference>
<keyword evidence="2" id="KW-1185">Reference proteome</keyword>
<dbReference type="AlphaFoldDB" id="A0A2V4BF96"/>
<sequence length="168" mass="17916">MTQANFLDRQAAADAAPSPPRAWRWRRGLLAAALSAAIVGVPTDVIDTEWFTRMTPVRWWEYPALILTAVLTGLWFAIIRQAADERGRAGVFGSSLLSAFAVGCPLCNKIVLGLLGVSGALGVWAPIQPALAGVSVVALGAAVLLRWRRQTCTSEGCAPKEPGPQRPQ</sequence>